<name>A0ABU0E0N4_9FIRM</name>
<evidence type="ECO:0000313" key="10">
    <source>
        <dbReference type="EMBL" id="MDQ0360334.1"/>
    </source>
</evidence>
<dbReference type="PROSITE" id="PS51106">
    <property type="entry name" value="PTS_EIIC_TYPE_4"/>
    <property type="match status" value="1"/>
</dbReference>
<keyword evidence="3" id="KW-1003">Cell membrane</keyword>
<evidence type="ECO:0000256" key="2">
    <source>
        <dbReference type="ARBA" id="ARBA00022448"/>
    </source>
</evidence>
<gene>
    <name evidence="10" type="ORF">J2S15_001065</name>
</gene>
<dbReference type="InterPro" id="IPR004700">
    <property type="entry name" value="PTS_IIC_man"/>
</dbReference>
<dbReference type="InterPro" id="IPR050303">
    <property type="entry name" value="GatZ_KbaZ_carbometab"/>
</dbReference>
<accession>A0ABU0E0N4</accession>
<evidence type="ECO:0000256" key="8">
    <source>
        <dbReference type="ARBA" id="ARBA00023136"/>
    </source>
</evidence>
<dbReference type="Pfam" id="PF03609">
    <property type="entry name" value="EII-Sor"/>
    <property type="match status" value="1"/>
</dbReference>
<evidence type="ECO:0000256" key="6">
    <source>
        <dbReference type="ARBA" id="ARBA00022692"/>
    </source>
</evidence>
<keyword evidence="8 9" id="KW-0472">Membrane</keyword>
<evidence type="ECO:0000256" key="5">
    <source>
        <dbReference type="ARBA" id="ARBA00022683"/>
    </source>
</evidence>
<evidence type="ECO:0000256" key="7">
    <source>
        <dbReference type="ARBA" id="ARBA00022989"/>
    </source>
</evidence>
<evidence type="ECO:0000256" key="3">
    <source>
        <dbReference type="ARBA" id="ARBA00022475"/>
    </source>
</evidence>
<dbReference type="PANTHER" id="PTHR32502:SF8">
    <property type="entry name" value="N-ACETYLGALACTOSAMINE PERMEASE IIC COMPONENT 1"/>
    <property type="match status" value="1"/>
</dbReference>
<dbReference type="Proteomes" id="UP001230220">
    <property type="component" value="Unassembled WGS sequence"/>
</dbReference>
<keyword evidence="7 9" id="KW-1133">Transmembrane helix</keyword>
<dbReference type="RefSeq" id="WP_307406158.1">
    <property type="nucleotide sequence ID" value="NZ_JAUSUR010000001.1"/>
</dbReference>
<evidence type="ECO:0000256" key="9">
    <source>
        <dbReference type="SAM" id="Phobius"/>
    </source>
</evidence>
<organism evidence="10 11">
    <name type="scientific">Breznakia pachnodae</name>
    <dbReference type="NCBI Taxonomy" id="265178"/>
    <lineage>
        <taxon>Bacteria</taxon>
        <taxon>Bacillati</taxon>
        <taxon>Bacillota</taxon>
        <taxon>Erysipelotrichia</taxon>
        <taxon>Erysipelotrichales</taxon>
        <taxon>Erysipelotrichaceae</taxon>
        <taxon>Breznakia</taxon>
    </lineage>
</organism>
<feature type="transmembrane region" description="Helical" evidence="9">
    <location>
        <begin position="176"/>
        <end position="197"/>
    </location>
</feature>
<evidence type="ECO:0000256" key="1">
    <source>
        <dbReference type="ARBA" id="ARBA00004651"/>
    </source>
</evidence>
<dbReference type="PANTHER" id="PTHR32502">
    <property type="entry name" value="N-ACETYLGALACTOSAMINE PERMEASE II COMPONENT-RELATED"/>
    <property type="match status" value="1"/>
</dbReference>
<dbReference type="EMBL" id="JAUSUR010000001">
    <property type="protein sequence ID" value="MDQ0360334.1"/>
    <property type="molecule type" value="Genomic_DNA"/>
</dbReference>
<comment type="caution">
    <text evidence="10">The sequence shown here is derived from an EMBL/GenBank/DDBJ whole genome shotgun (WGS) entry which is preliminary data.</text>
</comment>
<evidence type="ECO:0000313" key="11">
    <source>
        <dbReference type="Proteomes" id="UP001230220"/>
    </source>
</evidence>
<evidence type="ECO:0000256" key="4">
    <source>
        <dbReference type="ARBA" id="ARBA00022597"/>
    </source>
</evidence>
<keyword evidence="4" id="KW-0762">Sugar transport</keyword>
<sequence>MNIAVALIVGILYWIATNKIWYGTQHIIRQPLFLAVPLGIIMGDLETSMKIGAALQLIYLGAIAPGGNLPADEALAACITIPVAIEAGIDPSMAVTIAMPIGLLGVLLDNLRKTYASIWVRMADNAAQQGNERGFRLASFWYPLLVSFPLRVVPTTAALLVGTGAVAAFLNSIPAWAITGLSVAGGLLPALGFAVTIQVIGKRDLIPYFLLGFVIFTYAGINVISVAIIGVCLALIQSKFAQTSDVENMQQGGGDLL</sequence>
<reference evidence="10 11" key="1">
    <citation type="submission" date="2023-07" db="EMBL/GenBank/DDBJ databases">
        <title>Genomic Encyclopedia of Type Strains, Phase IV (KMG-IV): sequencing the most valuable type-strain genomes for metagenomic binning, comparative biology and taxonomic classification.</title>
        <authorList>
            <person name="Goeker M."/>
        </authorList>
    </citation>
    <scope>NUCLEOTIDE SEQUENCE [LARGE SCALE GENOMIC DNA]</scope>
    <source>
        <strain evidence="10 11">DSM 16784</strain>
    </source>
</reference>
<feature type="transmembrane region" description="Helical" evidence="9">
    <location>
        <begin position="209"/>
        <end position="236"/>
    </location>
</feature>
<keyword evidence="6 9" id="KW-0812">Transmembrane</keyword>
<proteinExistence type="predicted"/>
<protein>
    <submittedName>
        <fullName evidence="10">D-glucosaminate-specific PTS system IIC component</fullName>
    </submittedName>
</protein>
<keyword evidence="2" id="KW-0813">Transport</keyword>
<comment type="subcellular location">
    <subcellularLocation>
        <location evidence="1">Cell membrane</location>
        <topology evidence="1">Multi-pass membrane protein</topology>
    </subcellularLocation>
</comment>
<feature type="transmembrane region" description="Helical" evidence="9">
    <location>
        <begin position="140"/>
        <end position="170"/>
    </location>
</feature>
<keyword evidence="5" id="KW-0598">Phosphotransferase system</keyword>
<keyword evidence="11" id="KW-1185">Reference proteome</keyword>